<reference evidence="2" key="1">
    <citation type="submission" date="2015-01" db="EMBL/GenBank/DDBJ databases">
        <title>Flavisolibacter sp./LCS9/ whole genome sequencing.</title>
        <authorList>
            <person name="Kim M.K."/>
            <person name="Srinivasan S."/>
            <person name="Lee J.-J."/>
        </authorList>
    </citation>
    <scope>NUCLEOTIDE SEQUENCE [LARGE SCALE GENOMIC DNA]</scope>
    <source>
        <strain evidence="2">LCS9</strain>
    </source>
</reference>
<dbReference type="EMBL" id="CP011390">
    <property type="protein sequence ID" value="ANE50281.1"/>
    <property type="molecule type" value="Genomic_DNA"/>
</dbReference>
<dbReference type="OrthoDB" id="666099at2"/>
<reference evidence="1 2" key="2">
    <citation type="journal article" date="2016" name="Int. J. Syst. Evol. Microbiol.">
        <title>Flavisolibacter tropicus sp. nov., isolated from tropical soil.</title>
        <authorList>
            <person name="Lee J.J."/>
            <person name="Kang M.S."/>
            <person name="Kim G.S."/>
            <person name="Lee C.S."/>
            <person name="Lim S."/>
            <person name="Lee J."/>
            <person name="Roh S.H."/>
            <person name="Kang H."/>
            <person name="Ha J.M."/>
            <person name="Bae S."/>
            <person name="Jung H.Y."/>
            <person name="Kim M.K."/>
        </authorList>
    </citation>
    <scope>NUCLEOTIDE SEQUENCE [LARGE SCALE GENOMIC DNA]</scope>
    <source>
        <strain evidence="1 2">LCS9</strain>
    </source>
</reference>
<name>A0A172TT56_9BACT</name>
<proteinExistence type="predicted"/>
<dbReference type="AlphaFoldDB" id="A0A172TT56"/>
<dbReference type="KEGG" id="fla:SY85_06975"/>
<sequence length="134" mass="15877">MVKLTDLKPGDFVRVKDEGVEREGIVTDVDREDDMVCIDNGVQEFWFTPDQILPVPLNEDELLKLGFERQEVPEGIKYLRGPFRVLTPKPGDFSHLEMWYREDKRHFDMPLYVHELQNHYLQMTKVPLEKPIIH</sequence>
<evidence type="ECO:0000313" key="1">
    <source>
        <dbReference type="EMBL" id="ANE50281.1"/>
    </source>
</evidence>
<accession>A0A172TT56</accession>
<organism evidence="1 2">
    <name type="scientific">Flavisolibacter tropicus</name>
    <dbReference type="NCBI Taxonomy" id="1492898"/>
    <lineage>
        <taxon>Bacteria</taxon>
        <taxon>Pseudomonadati</taxon>
        <taxon>Bacteroidota</taxon>
        <taxon>Chitinophagia</taxon>
        <taxon>Chitinophagales</taxon>
        <taxon>Chitinophagaceae</taxon>
        <taxon>Flavisolibacter</taxon>
    </lineage>
</organism>
<gene>
    <name evidence="1" type="ORF">SY85_06975</name>
</gene>
<dbReference type="RefSeq" id="WP_066402860.1">
    <property type="nucleotide sequence ID" value="NZ_CP011390.1"/>
</dbReference>
<protein>
    <submittedName>
        <fullName evidence="1">Uncharacterized protein</fullName>
    </submittedName>
</protein>
<evidence type="ECO:0000313" key="2">
    <source>
        <dbReference type="Proteomes" id="UP000077177"/>
    </source>
</evidence>
<keyword evidence="2" id="KW-1185">Reference proteome</keyword>
<dbReference type="Proteomes" id="UP000077177">
    <property type="component" value="Chromosome"/>
</dbReference>